<reference evidence="1 2" key="1">
    <citation type="submission" date="2017-01" db="EMBL/GenBank/DDBJ databases">
        <title>Genome sequence of Rhodoferax antarcticus ANT.BR, a psychrophilic purple nonsulfur bacterium from an Antarctic microbial mat.</title>
        <authorList>
            <person name="Baker J."/>
            <person name="Riester C."/>
            <person name="Skinner B."/>
            <person name="Newell A."/>
            <person name="Swingley W."/>
            <person name="Madigan M."/>
            <person name="Jung D."/>
            <person name="Asao M."/>
            <person name="Chen M."/>
            <person name="Loughlin P."/>
            <person name="Pan H."/>
            <person name="Lin S."/>
            <person name="Li N."/>
            <person name="Shaw J."/>
            <person name="Prado M."/>
            <person name="Sherman C."/>
            <person name="Li X."/>
            <person name="Tang J."/>
            <person name="Blankenship R."/>
            <person name="Zhao T."/>
            <person name="Touchman J."/>
            <person name="Sattley M."/>
        </authorList>
    </citation>
    <scope>NUCLEOTIDE SEQUENCE [LARGE SCALE GENOMIC DNA]</scope>
    <source>
        <strain evidence="1 2">ANT.BR</strain>
    </source>
</reference>
<organism evidence="1 2">
    <name type="scientific">Rhodoferax antarcticus ANT.BR</name>
    <dbReference type="NCBI Taxonomy" id="1111071"/>
    <lineage>
        <taxon>Bacteria</taxon>
        <taxon>Pseudomonadati</taxon>
        <taxon>Pseudomonadota</taxon>
        <taxon>Betaproteobacteria</taxon>
        <taxon>Burkholderiales</taxon>
        <taxon>Comamonadaceae</taxon>
        <taxon>Rhodoferax</taxon>
    </lineage>
</organism>
<gene>
    <name evidence="1" type="ORF">BLL52_1512</name>
</gene>
<evidence type="ECO:0000313" key="2">
    <source>
        <dbReference type="Proteomes" id="UP000185911"/>
    </source>
</evidence>
<evidence type="ECO:0000313" key="1">
    <source>
        <dbReference type="EMBL" id="OLP07225.1"/>
    </source>
</evidence>
<protein>
    <submittedName>
        <fullName evidence="1">Uncharacterized protein</fullName>
    </submittedName>
</protein>
<dbReference type="Proteomes" id="UP000185911">
    <property type="component" value="Unassembled WGS sequence"/>
</dbReference>
<sequence length="40" mass="4737">MLRLRQEVHNRCDPNFFFRLICFSNLYFSGVTPCISNLAL</sequence>
<dbReference type="AlphaFoldDB" id="A0A1Q8YGV9"/>
<proteinExistence type="predicted"/>
<accession>A0A1Q8YGV9</accession>
<keyword evidence="2" id="KW-1185">Reference proteome</keyword>
<dbReference type="EMBL" id="MSYM01000009">
    <property type="protein sequence ID" value="OLP07225.1"/>
    <property type="molecule type" value="Genomic_DNA"/>
</dbReference>
<comment type="caution">
    <text evidence="1">The sequence shown here is derived from an EMBL/GenBank/DDBJ whole genome shotgun (WGS) entry which is preliminary data.</text>
</comment>
<name>A0A1Q8YGV9_9BURK</name>